<feature type="transmembrane region" description="Helical" evidence="6">
    <location>
        <begin position="314"/>
        <end position="333"/>
    </location>
</feature>
<dbReference type="GO" id="GO:0016020">
    <property type="term" value="C:membrane"/>
    <property type="evidence" value="ECO:0007669"/>
    <property type="project" value="UniProtKB-SubCell"/>
</dbReference>
<feature type="compositionally biased region" description="Polar residues" evidence="5">
    <location>
        <begin position="105"/>
        <end position="117"/>
    </location>
</feature>
<accession>C1ED13</accession>
<dbReference type="OrthoDB" id="262535at2759"/>
<evidence type="ECO:0000313" key="7">
    <source>
        <dbReference type="EMBL" id="ACO65675.1"/>
    </source>
</evidence>
<evidence type="ECO:0000256" key="5">
    <source>
        <dbReference type="SAM" id="MobiDB-lite"/>
    </source>
</evidence>
<dbReference type="Proteomes" id="UP000002009">
    <property type="component" value="Chromosome 9"/>
</dbReference>
<dbReference type="GeneID" id="8246608"/>
<dbReference type="GO" id="GO:0035869">
    <property type="term" value="C:ciliary transition zone"/>
    <property type="evidence" value="ECO:0007669"/>
    <property type="project" value="TreeGrafter"/>
</dbReference>
<keyword evidence="2 6" id="KW-0812">Transmembrane</keyword>
<evidence type="ECO:0000313" key="8">
    <source>
        <dbReference type="Proteomes" id="UP000002009"/>
    </source>
</evidence>
<dbReference type="AlphaFoldDB" id="C1ED13"/>
<feature type="transmembrane region" description="Helical" evidence="6">
    <location>
        <begin position="345"/>
        <end position="364"/>
    </location>
</feature>
<evidence type="ECO:0000256" key="1">
    <source>
        <dbReference type="ARBA" id="ARBA00004141"/>
    </source>
</evidence>
<feature type="transmembrane region" description="Helical" evidence="6">
    <location>
        <begin position="376"/>
        <end position="396"/>
    </location>
</feature>
<keyword evidence="3 6" id="KW-1133">Transmembrane helix</keyword>
<dbReference type="PANTHER" id="PTHR13531">
    <property type="entry name" value="GEO07735P1-RELATED-RELATED"/>
    <property type="match status" value="1"/>
</dbReference>
<dbReference type="Pfam" id="PF09799">
    <property type="entry name" value="Transmemb_17"/>
    <property type="match status" value="1"/>
</dbReference>
<evidence type="ECO:0000256" key="6">
    <source>
        <dbReference type="SAM" id="Phobius"/>
    </source>
</evidence>
<evidence type="ECO:0000256" key="3">
    <source>
        <dbReference type="ARBA" id="ARBA00022989"/>
    </source>
</evidence>
<sequence length="441" mass="47239">MWGGSRGNDAVQPFNPGGGAPAFSVGGAMQQQQQQQQPGVGGAPRFTIGGQAPPQQAQGAYGGYGQQPAQQAPQQGGFQPQGGYGQPPPQQQPQGAARFMPSFPRSPQAQRNFQAGSREQAMPTFGAQAQQQQQQQSFGRRGGAQRGQMFPGQQQDQPQPDPNRVPRDSDPRELPKPAERDPNAPPPVFRIGGGTAGDGSDANAQSPRRFYNQQQGNASGASDGAQGNAGGGGALSFFNRGMAAAAQRMAAPRPTASGRKTPLLTSVSLQYYYYFGICWDVTFVLFTFAIMIWKGIKMPYPKYDYQKRDYESVWSIEFAFLFVFIIFEWPRLSLLNKANRGTHHLTMYASILLAAPIVAYHLWAMFSATYVLKIDVFMNGVSLAFCAFQVLLGYLASTAWPRGTGGGFGPAKRVMGGAGSGSMRSAADPAAGAPRFQVGGS</sequence>
<dbReference type="InParanoid" id="C1ED13"/>
<dbReference type="GO" id="GO:1905515">
    <property type="term" value="P:non-motile cilium assembly"/>
    <property type="evidence" value="ECO:0007669"/>
    <property type="project" value="TreeGrafter"/>
</dbReference>
<gene>
    <name evidence="7" type="ORF">MICPUN_50670</name>
</gene>
<dbReference type="KEGG" id="mis:MICPUN_50670"/>
<comment type="subcellular location">
    <subcellularLocation>
        <location evidence="1">Membrane</location>
        <topology evidence="1">Multi-pass membrane protein</topology>
    </subcellularLocation>
</comment>
<keyword evidence="8" id="KW-1185">Reference proteome</keyword>
<proteinExistence type="predicted"/>
<organism evidence="7 8">
    <name type="scientific">Micromonas commoda (strain RCC299 / NOUM17 / CCMP2709)</name>
    <name type="common">Picoplanktonic green alga</name>
    <dbReference type="NCBI Taxonomy" id="296587"/>
    <lineage>
        <taxon>Eukaryota</taxon>
        <taxon>Viridiplantae</taxon>
        <taxon>Chlorophyta</taxon>
        <taxon>Mamiellophyceae</taxon>
        <taxon>Mamiellales</taxon>
        <taxon>Mamiellaceae</taxon>
        <taxon>Micromonas</taxon>
    </lineage>
</organism>
<feature type="compositionally biased region" description="Low complexity" evidence="5">
    <location>
        <begin position="49"/>
        <end position="59"/>
    </location>
</feature>
<dbReference type="STRING" id="296587.C1ED13"/>
<reference evidence="7 8" key="1">
    <citation type="journal article" date="2009" name="Science">
        <title>Green evolution and dynamic adaptations revealed by genomes of the marine picoeukaryotes Micromonas.</title>
        <authorList>
            <person name="Worden A.Z."/>
            <person name="Lee J.H."/>
            <person name="Mock T."/>
            <person name="Rouze P."/>
            <person name="Simmons M.P."/>
            <person name="Aerts A.L."/>
            <person name="Allen A.E."/>
            <person name="Cuvelier M.L."/>
            <person name="Derelle E."/>
            <person name="Everett M.V."/>
            <person name="Foulon E."/>
            <person name="Grimwood J."/>
            <person name="Gundlach H."/>
            <person name="Henrissat B."/>
            <person name="Napoli C."/>
            <person name="McDonald S.M."/>
            <person name="Parker M.S."/>
            <person name="Rombauts S."/>
            <person name="Salamov A."/>
            <person name="Von Dassow P."/>
            <person name="Badger J.H."/>
            <person name="Coutinho P.M."/>
            <person name="Demir E."/>
            <person name="Dubchak I."/>
            <person name="Gentemann C."/>
            <person name="Eikrem W."/>
            <person name="Gready J.E."/>
            <person name="John U."/>
            <person name="Lanier W."/>
            <person name="Lindquist E.A."/>
            <person name="Lucas S."/>
            <person name="Mayer K.F."/>
            <person name="Moreau H."/>
            <person name="Not F."/>
            <person name="Otillar R."/>
            <person name="Panaud O."/>
            <person name="Pangilinan J."/>
            <person name="Paulsen I."/>
            <person name="Piegu B."/>
            <person name="Poliakov A."/>
            <person name="Robbens S."/>
            <person name="Schmutz J."/>
            <person name="Toulza E."/>
            <person name="Wyss T."/>
            <person name="Zelensky A."/>
            <person name="Zhou K."/>
            <person name="Armbrust E.V."/>
            <person name="Bhattacharya D."/>
            <person name="Goodenough U.W."/>
            <person name="Van de Peer Y."/>
            <person name="Grigoriev I.V."/>
        </authorList>
    </citation>
    <scope>NUCLEOTIDE SEQUENCE [LARGE SCALE GENOMIC DNA]</scope>
    <source>
        <strain evidence="8">RCC299 / NOUM17</strain>
    </source>
</reference>
<dbReference type="PANTHER" id="PTHR13531:SF0">
    <property type="entry name" value="GEO07735P1-RELATED"/>
    <property type="match status" value="1"/>
</dbReference>
<feature type="compositionally biased region" description="Low complexity" evidence="5">
    <location>
        <begin position="66"/>
        <end position="78"/>
    </location>
</feature>
<dbReference type="InterPro" id="IPR019184">
    <property type="entry name" value="Uncharacterised_TM-17"/>
</dbReference>
<feature type="compositionally biased region" description="Basic and acidic residues" evidence="5">
    <location>
        <begin position="164"/>
        <end position="182"/>
    </location>
</feature>
<name>C1ED13_MICCC</name>
<feature type="region of interest" description="Disordered" evidence="5">
    <location>
        <begin position="1"/>
        <end position="206"/>
    </location>
</feature>
<feature type="transmembrane region" description="Helical" evidence="6">
    <location>
        <begin position="271"/>
        <end position="293"/>
    </location>
</feature>
<dbReference type="EMBL" id="CP001329">
    <property type="protein sequence ID" value="ACO65675.1"/>
    <property type="molecule type" value="Genomic_DNA"/>
</dbReference>
<protein>
    <submittedName>
        <fullName evidence="7">Uncharacterized protein</fullName>
    </submittedName>
</protein>
<feature type="compositionally biased region" description="Low complexity" evidence="5">
    <location>
        <begin position="126"/>
        <end position="139"/>
    </location>
</feature>
<feature type="compositionally biased region" description="Low complexity" evidence="5">
    <location>
        <begin position="146"/>
        <end position="158"/>
    </location>
</feature>
<evidence type="ECO:0000256" key="4">
    <source>
        <dbReference type="ARBA" id="ARBA00023136"/>
    </source>
</evidence>
<keyword evidence="4 6" id="KW-0472">Membrane</keyword>
<evidence type="ECO:0000256" key="2">
    <source>
        <dbReference type="ARBA" id="ARBA00022692"/>
    </source>
</evidence>
<dbReference type="RefSeq" id="XP_002504417.1">
    <property type="nucleotide sequence ID" value="XM_002504371.1"/>
</dbReference>